<dbReference type="InterPro" id="IPR004365">
    <property type="entry name" value="NA-bd_OB_tRNA"/>
</dbReference>
<evidence type="ECO:0000256" key="1">
    <source>
        <dbReference type="ARBA" id="ARBA00004496"/>
    </source>
</evidence>
<dbReference type="HAMAP" id="MF_01902">
    <property type="entry name" value="DNApol_error_prone"/>
    <property type="match status" value="1"/>
</dbReference>
<dbReference type="Pfam" id="PF14579">
    <property type="entry name" value="HHH_6"/>
    <property type="match status" value="1"/>
</dbReference>
<evidence type="ECO:0000256" key="10">
    <source>
        <dbReference type="ARBA" id="ARBA00022932"/>
    </source>
</evidence>
<feature type="compositionally biased region" description="Basic and acidic residues" evidence="14">
    <location>
        <begin position="1086"/>
        <end position="1104"/>
    </location>
</feature>
<dbReference type="Proteomes" id="UP001559025">
    <property type="component" value="Unassembled WGS sequence"/>
</dbReference>
<feature type="domain" description="OB" evidence="15">
    <location>
        <begin position="982"/>
        <end position="1055"/>
    </location>
</feature>
<evidence type="ECO:0000313" key="20">
    <source>
        <dbReference type="Proteomes" id="UP001559025"/>
    </source>
</evidence>
<protein>
    <recommendedName>
        <fullName evidence="4 13">Error-prone DNA polymerase</fullName>
        <ecNumber evidence="3 13">2.7.7.7</ecNumber>
    </recommendedName>
</protein>
<sequence>MSAAPVSYVEFATQSNFSFLRAASRPEELVLAAYMLGHAAMGLADRNTVAGVVRAWSQSKQILLEEKGPVFTLPYHPGCRLVFADGTPDVLAYPRDRKGWGNLCRLLTQANFRDESPKGDPKVYLADLLEWGGHMSLAVIPALSAEVTKERDLLRQLREHFGRHAVWLAVAPLYDGNDRFRIEQAAAMASEAGLRLMAINDVLFHAAERRPLQDVLTAIRLNTPVARTGYALQANGERHLKPPEEMARLFKRYPGALAETIRFAETLKFSLSELEYNYPDEPTESGLAPQQELERLAWEGATHRYPECVPERVKEFIRKELDIIATLNYARYFLTVHDIVKFARSRGILCQGRGSAANSVVCYCIGITEVGPDIIDCLFERFISEKRGEPPDIDVDFEHERRDEVMAYIYEKYSEKHTALAASVVTYRGRSAMREVAKAMGLSDDVQSALSGSIWGWSSSEVGVKEAKAGGLAESDPIAVRVMQRANEIMGFPRHLSQHVGGFVITRDRLDEMVPIVKTAMDERKMVEWDKDDLDAVKMLKVDVLALGMLTCLKRAFVLLDEHYGLNLTLDSIKKEDERVYDMICRADTLGVFQIESRAQMSMLPRLKPREFYDLVIEVAIVRPGPIQGDMVHPYLRRREGKEKPDYVMPELETILGKTLGVPLFQEQAMKIAIVAGGFSPSEADELRRAMATFKRLGTIKDYKKRMISGMTAKGYPEEFAQRVFKQIEGFGDYGFPESHAASFALLVYASCWFKTFYPDVFCAAILNSQPMGFYAPAQLVRDAADHGVEVRPVDINHSAWDCTLEEAPFDAAKVAHRHREMRGVILTRHAVRLGFRQIKGLSEAEMTTFVQQRGAGYESVRDVWLRSRLHVDAIRKLAEADAFRSIGLDRRAALWAVRALDGRSAAERLPLFDRPEVRLPDNEPQTTLPAMPLGEHVIHDYRLLRLSLKAHPVSFLREGLERDGVTPNAMLPDIRGGRRISVAGLVLVRQRPGKGNAIFLTLEDENSIANVIIWPRVFDRYRPVILGGRLVRVTGKLQSESGVIHIVAERIEDLSHRLEALSEAAQTVDFRSPPDEIKRAIDHDSRVRPNRRGVDREALREPAGHIGGEPAANVKKLMPKGRNFH</sequence>
<evidence type="ECO:0000313" key="19">
    <source>
        <dbReference type="EMBL" id="MEX4005878.1"/>
    </source>
</evidence>
<comment type="subcellular location">
    <subcellularLocation>
        <location evidence="1 13">Cytoplasm</location>
    </subcellularLocation>
</comment>
<dbReference type="RefSeq" id="WP_368801295.1">
    <property type="nucleotide sequence ID" value="NZ_JAZHFV010000001.1"/>
</dbReference>
<dbReference type="InterPro" id="IPR011708">
    <property type="entry name" value="DNA_pol3_alpha_NTPase_dom"/>
</dbReference>
<feature type="domain" description="DNA polymerase helix-hairpin-helix motif" evidence="17">
    <location>
        <begin position="788"/>
        <end position="893"/>
    </location>
</feature>
<dbReference type="CDD" id="cd04485">
    <property type="entry name" value="DnaE_OBF"/>
    <property type="match status" value="1"/>
</dbReference>
<evidence type="ECO:0000256" key="7">
    <source>
        <dbReference type="ARBA" id="ARBA00022695"/>
    </source>
</evidence>
<evidence type="ECO:0000259" key="17">
    <source>
        <dbReference type="Pfam" id="PF14579"/>
    </source>
</evidence>
<evidence type="ECO:0000259" key="15">
    <source>
        <dbReference type="Pfam" id="PF01336"/>
    </source>
</evidence>
<comment type="function">
    <text evidence="13">DNA polymerase involved in damage-induced mutagenesis and translesion synthesis (TLS). It is not the major replicative DNA polymerase.</text>
</comment>
<dbReference type="Pfam" id="PF01336">
    <property type="entry name" value="tRNA_anti-codon"/>
    <property type="match status" value="1"/>
</dbReference>
<evidence type="ECO:0000256" key="14">
    <source>
        <dbReference type="SAM" id="MobiDB-lite"/>
    </source>
</evidence>
<comment type="similarity">
    <text evidence="2 13">Belongs to the DNA polymerase type-C family. DnaE2 subfamily.</text>
</comment>
<dbReference type="GO" id="GO:0003887">
    <property type="term" value="F:DNA-directed DNA polymerase activity"/>
    <property type="evidence" value="ECO:0007669"/>
    <property type="project" value="UniProtKB-EC"/>
</dbReference>
<dbReference type="PANTHER" id="PTHR32294:SF4">
    <property type="entry name" value="ERROR-PRONE DNA POLYMERASE"/>
    <property type="match status" value="1"/>
</dbReference>
<dbReference type="Gene3D" id="3.20.20.140">
    <property type="entry name" value="Metal-dependent hydrolases"/>
    <property type="match status" value="1"/>
</dbReference>
<evidence type="ECO:0000256" key="9">
    <source>
        <dbReference type="ARBA" id="ARBA00022763"/>
    </source>
</evidence>
<evidence type="ECO:0000256" key="6">
    <source>
        <dbReference type="ARBA" id="ARBA00022679"/>
    </source>
</evidence>
<evidence type="ECO:0000256" key="8">
    <source>
        <dbReference type="ARBA" id="ARBA00022705"/>
    </source>
</evidence>
<organism evidence="19 20">
    <name type="scientific">Neoaquamicrobium sediminum</name>
    <dbReference type="NCBI Taxonomy" id="1849104"/>
    <lineage>
        <taxon>Bacteria</taxon>
        <taxon>Pseudomonadati</taxon>
        <taxon>Pseudomonadota</taxon>
        <taxon>Alphaproteobacteria</taxon>
        <taxon>Hyphomicrobiales</taxon>
        <taxon>Phyllobacteriaceae</taxon>
        <taxon>Neoaquamicrobium</taxon>
    </lineage>
</organism>
<dbReference type="Pfam" id="PF17657">
    <property type="entry name" value="DNA_pol3_finger"/>
    <property type="match status" value="1"/>
</dbReference>
<reference evidence="19 20" key="1">
    <citation type="submission" date="2024-01" db="EMBL/GenBank/DDBJ databases">
        <title>New evidence supports the origin of RcGTA from prophage.</title>
        <authorList>
            <person name="Xu Y."/>
            <person name="Liu B."/>
            <person name="Chen F."/>
        </authorList>
    </citation>
    <scope>NUCLEOTIDE SEQUENCE [LARGE SCALE GENOMIC DNA]</scope>
    <source>
        <strain evidence="19 20">CBW1107-2</strain>
    </source>
</reference>
<keyword evidence="8 13" id="KW-0235">DNA replication</keyword>
<dbReference type="CDD" id="cd07434">
    <property type="entry name" value="PHP_PolIIIA_DnaE2"/>
    <property type="match status" value="1"/>
</dbReference>
<comment type="catalytic activity">
    <reaction evidence="12 13">
        <text>DNA(n) + a 2'-deoxyribonucleoside 5'-triphosphate = DNA(n+1) + diphosphate</text>
        <dbReference type="Rhea" id="RHEA:22508"/>
        <dbReference type="Rhea" id="RHEA-COMP:17339"/>
        <dbReference type="Rhea" id="RHEA-COMP:17340"/>
        <dbReference type="ChEBI" id="CHEBI:33019"/>
        <dbReference type="ChEBI" id="CHEBI:61560"/>
        <dbReference type="ChEBI" id="CHEBI:173112"/>
        <dbReference type="EC" id="2.7.7.7"/>
    </reaction>
</comment>
<evidence type="ECO:0000259" key="18">
    <source>
        <dbReference type="Pfam" id="PF17657"/>
    </source>
</evidence>
<keyword evidence="6 13" id="KW-0808">Transferase</keyword>
<evidence type="ECO:0000259" key="16">
    <source>
        <dbReference type="Pfam" id="PF07733"/>
    </source>
</evidence>
<dbReference type="Pfam" id="PF07733">
    <property type="entry name" value="DNA_pol3_alpha"/>
    <property type="match status" value="1"/>
</dbReference>
<dbReference type="InterPro" id="IPR029460">
    <property type="entry name" value="DNAPol_HHH"/>
</dbReference>
<dbReference type="InterPro" id="IPR004805">
    <property type="entry name" value="DnaE2/DnaE/PolC"/>
</dbReference>
<evidence type="ECO:0000256" key="13">
    <source>
        <dbReference type="HAMAP-Rule" id="MF_01902"/>
    </source>
</evidence>
<evidence type="ECO:0000256" key="12">
    <source>
        <dbReference type="ARBA" id="ARBA00049244"/>
    </source>
</evidence>
<proteinExistence type="inferred from homology"/>
<accession>A0ABV3WNU5</accession>
<dbReference type="NCBIfam" id="NF004225">
    <property type="entry name" value="PRK05672.1"/>
    <property type="match status" value="1"/>
</dbReference>
<keyword evidence="5 13" id="KW-0963">Cytoplasm</keyword>
<dbReference type="EMBL" id="JAZHFV010000001">
    <property type="protein sequence ID" value="MEX4005878.1"/>
    <property type="molecule type" value="Genomic_DNA"/>
</dbReference>
<feature type="region of interest" description="Disordered" evidence="14">
    <location>
        <begin position="1086"/>
        <end position="1113"/>
    </location>
</feature>
<evidence type="ECO:0000256" key="5">
    <source>
        <dbReference type="ARBA" id="ARBA00022490"/>
    </source>
</evidence>
<name>A0ABV3WNU5_9HYPH</name>
<keyword evidence="9 13" id="KW-0227">DNA damage</keyword>
<evidence type="ECO:0000256" key="4">
    <source>
        <dbReference type="ARBA" id="ARBA00017273"/>
    </source>
</evidence>
<feature type="domain" description="Bacterial DNA polymerase III alpha subunit NTPase" evidence="16">
    <location>
        <begin position="291"/>
        <end position="546"/>
    </location>
</feature>
<comment type="caution">
    <text evidence="19">The sequence shown here is derived from an EMBL/GenBank/DDBJ whole genome shotgun (WGS) entry which is preliminary data.</text>
</comment>
<dbReference type="InterPro" id="IPR040982">
    <property type="entry name" value="DNA_pol3_finger"/>
</dbReference>
<keyword evidence="7 13" id="KW-0548">Nucleotidyltransferase</keyword>
<keyword evidence="11 13" id="KW-0234">DNA repair</keyword>
<dbReference type="PANTHER" id="PTHR32294">
    <property type="entry name" value="DNA POLYMERASE III SUBUNIT ALPHA"/>
    <property type="match status" value="1"/>
</dbReference>
<feature type="domain" description="DNA polymerase III alpha subunit finger" evidence="18">
    <location>
        <begin position="549"/>
        <end position="715"/>
    </location>
</feature>
<keyword evidence="10 13" id="KW-0239">DNA-directed DNA polymerase</keyword>
<evidence type="ECO:0000256" key="2">
    <source>
        <dbReference type="ARBA" id="ARBA00007391"/>
    </source>
</evidence>
<dbReference type="EC" id="2.7.7.7" evidence="3 13"/>
<evidence type="ECO:0000256" key="3">
    <source>
        <dbReference type="ARBA" id="ARBA00012417"/>
    </source>
</evidence>
<dbReference type="NCBIfam" id="TIGR00594">
    <property type="entry name" value="polc"/>
    <property type="match status" value="1"/>
</dbReference>
<dbReference type="InterPro" id="IPR023073">
    <property type="entry name" value="DnaE2"/>
</dbReference>
<keyword evidence="20" id="KW-1185">Reference proteome</keyword>
<evidence type="ECO:0000256" key="11">
    <source>
        <dbReference type="ARBA" id="ARBA00023204"/>
    </source>
</evidence>
<gene>
    <name evidence="13" type="primary">dnaE2</name>
    <name evidence="19" type="ORF">V1479_01105</name>
</gene>